<sequence>MSSQPAYSTQNSILSTRSITNSNVHGCVYSCVRLTQSIPAHYKLTRGDDCAHTVLKHVEKVEYSRDGPPRFYCTTGLSLQRGMRETNSRAPSAVTVGSSCIAPFR</sequence>
<evidence type="ECO:0000313" key="2">
    <source>
        <dbReference type="Proteomes" id="UP001168972"/>
    </source>
</evidence>
<dbReference type="Proteomes" id="UP001168972">
    <property type="component" value="Unassembled WGS sequence"/>
</dbReference>
<evidence type="ECO:0000313" key="1">
    <source>
        <dbReference type="EMBL" id="KAK0182353.1"/>
    </source>
</evidence>
<dbReference type="EMBL" id="JAQQBR010000001">
    <property type="protein sequence ID" value="KAK0182353.1"/>
    <property type="molecule type" value="Genomic_DNA"/>
</dbReference>
<accession>A0AA39G6N7</accession>
<gene>
    <name evidence="1" type="ORF">PV327_000502</name>
</gene>
<dbReference type="AlphaFoldDB" id="A0AA39G6N7"/>
<proteinExistence type="predicted"/>
<protein>
    <submittedName>
        <fullName evidence="1">Uncharacterized protein</fullName>
    </submittedName>
</protein>
<name>A0AA39G6N7_MICHY</name>
<reference evidence="1" key="1">
    <citation type="journal article" date="2023" name="bioRxiv">
        <title>Scaffold-level genome assemblies of two parasitoid biocontrol wasps reveal the parthenogenesis mechanism and an associated novel virus.</title>
        <authorList>
            <person name="Inwood S."/>
            <person name="Skelly J."/>
            <person name="Guhlin J."/>
            <person name="Harrop T."/>
            <person name="Goldson S."/>
            <person name="Dearden P."/>
        </authorList>
    </citation>
    <scope>NUCLEOTIDE SEQUENCE</scope>
    <source>
        <strain evidence="1">Lincoln</strain>
        <tissue evidence="1">Whole body</tissue>
    </source>
</reference>
<comment type="caution">
    <text evidence="1">The sequence shown here is derived from an EMBL/GenBank/DDBJ whole genome shotgun (WGS) entry which is preliminary data.</text>
</comment>
<reference evidence="1" key="2">
    <citation type="submission" date="2023-03" db="EMBL/GenBank/DDBJ databases">
        <authorList>
            <person name="Inwood S.N."/>
            <person name="Skelly J.G."/>
            <person name="Guhlin J."/>
            <person name="Harrop T.W.R."/>
            <person name="Goldson S.G."/>
            <person name="Dearden P.K."/>
        </authorList>
    </citation>
    <scope>NUCLEOTIDE SEQUENCE</scope>
    <source>
        <strain evidence="1">Lincoln</strain>
        <tissue evidence="1">Whole body</tissue>
    </source>
</reference>
<keyword evidence="2" id="KW-1185">Reference proteome</keyword>
<organism evidence="1 2">
    <name type="scientific">Microctonus hyperodae</name>
    <name type="common">Parasitoid wasp</name>
    <dbReference type="NCBI Taxonomy" id="165561"/>
    <lineage>
        <taxon>Eukaryota</taxon>
        <taxon>Metazoa</taxon>
        <taxon>Ecdysozoa</taxon>
        <taxon>Arthropoda</taxon>
        <taxon>Hexapoda</taxon>
        <taxon>Insecta</taxon>
        <taxon>Pterygota</taxon>
        <taxon>Neoptera</taxon>
        <taxon>Endopterygota</taxon>
        <taxon>Hymenoptera</taxon>
        <taxon>Apocrita</taxon>
        <taxon>Ichneumonoidea</taxon>
        <taxon>Braconidae</taxon>
        <taxon>Euphorinae</taxon>
        <taxon>Microctonus</taxon>
    </lineage>
</organism>